<accession>A0A6A6NH05</accession>
<gene>
    <name evidence="1" type="ORF">GH714_014000</name>
</gene>
<protein>
    <submittedName>
        <fullName evidence="1">Uncharacterized protein</fullName>
    </submittedName>
</protein>
<proteinExistence type="predicted"/>
<evidence type="ECO:0000313" key="2">
    <source>
        <dbReference type="Proteomes" id="UP000467840"/>
    </source>
</evidence>
<dbReference type="AlphaFoldDB" id="A0A6A6NH05"/>
<comment type="caution">
    <text evidence="1">The sequence shown here is derived from an EMBL/GenBank/DDBJ whole genome shotgun (WGS) entry which is preliminary data.</text>
</comment>
<dbReference type="EMBL" id="JAAGAX010000001">
    <property type="protein sequence ID" value="KAF2324433.1"/>
    <property type="molecule type" value="Genomic_DNA"/>
</dbReference>
<evidence type="ECO:0000313" key="1">
    <source>
        <dbReference type="EMBL" id="KAF2324433.1"/>
    </source>
</evidence>
<sequence>MYLLLTLAVIQDAQDLEESEEIQVDHPSKRLHFNCSLTRHARLGIQCGSVSKRVLPSKAAESPESMLGVEMCVTLIIVMKPRRWRSFRSFRISTLYLSSSDTLADAVILSAPLGTGFLSALKSCWTMSLRSSSIWTSYGENQRSIAKIM</sequence>
<reference evidence="1 2" key="1">
    <citation type="journal article" date="2020" name="Mol. Plant">
        <title>The Chromosome-Based Rubber Tree Genome Provides New Insights into Spurge Genome Evolution and Rubber Biosynthesis.</title>
        <authorList>
            <person name="Liu J."/>
            <person name="Shi C."/>
            <person name="Shi C.C."/>
            <person name="Li W."/>
            <person name="Zhang Q.J."/>
            <person name="Zhang Y."/>
            <person name="Li K."/>
            <person name="Lu H.F."/>
            <person name="Shi C."/>
            <person name="Zhu S.T."/>
            <person name="Xiao Z.Y."/>
            <person name="Nan H."/>
            <person name="Yue Y."/>
            <person name="Zhu X.G."/>
            <person name="Wu Y."/>
            <person name="Hong X.N."/>
            <person name="Fan G.Y."/>
            <person name="Tong Y."/>
            <person name="Zhang D."/>
            <person name="Mao C.L."/>
            <person name="Liu Y.L."/>
            <person name="Hao S.J."/>
            <person name="Liu W.Q."/>
            <person name="Lv M.Q."/>
            <person name="Zhang H.B."/>
            <person name="Liu Y."/>
            <person name="Hu-Tang G.R."/>
            <person name="Wang J.P."/>
            <person name="Wang J.H."/>
            <person name="Sun Y.H."/>
            <person name="Ni S.B."/>
            <person name="Chen W.B."/>
            <person name="Zhang X.C."/>
            <person name="Jiao Y.N."/>
            <person name="Eichler E.E."/>
            <person name="Li G.H."/>
            <person name="Liu X."/>
            <person name="Gao L.Z."/>
        </authorList>
    </citation>
    <scope>NUCLEOTIDE SEQUENCE [LARGE SCALE GENOMIC DNA]</scope>
    <source>
        <strain evidence="2">cv. GT1</strain>
        <tissue evidence="1">Leaf</tissue>
    </source>
</reference>
<keyword evidence="2" id="KW-1185">Reference proteome</keyword>
<organism evidence="1 2">
    <name type="scientific">Hevea brasiliensis</name>
    <name type="common">Para rubber tree</name>
    <name type="synonym">Siphonia brasiliensis</name>
    <dbReference type="NCBI Taxonomy" id="3981"/>
    <lineage>
        <taxon>Eukaryota</taxon>
        <taxon>Viridiplantae</taxon>
        <taxon>Streptophyta</taxon>
        <taxon>Embryophyta</taxon>
        <taxon>Tracheophyta</taxon>
        <taxon>Spermatophyta</taxon>
        <taxon>Magnoliopsida</taxon>
        <taxon>eudicotyledons</taxon>
        <taxon>Gunneridae</taxon>
        <taxon>Pentapetalae</taxon>
        <taxon>rosids</taxon>
        <taxon>fabids</taxon>
        <taxon>Malpighiales</taxon>
        <taxon>Euphorbiaceae</taxon>
        <taxon>Crotonoideae</taxon>
        <taxon>Micrandreae</taxon>
        <taxon>Hevea</taxon>
    </lineage>
</organism>
<dbReference type="Proteomes" id="UP000467840">
    <property type="component" value="Chromosome 5"/>
</dbReference>
<name>A0A6A6NH05_HEVBR</name>